<dbReference type="Proteomes" id="UP001171902">
    <property type="component" value="Unassembled WGS sequence"/>
</dbReference>
<dbReference type="EMBL" id="JAUEMJ010000001">
    <property type="protein sequence ID" value="MDN3238100.1"/>
    <property type="molecule type" value="Genomic_DNA"/>
</dbReference>
<accession>A0ABT7YHJ2</accession>
<name>A0ABT7YHJ2_9ACTN</name>
<organism evidence="1 2">
    <name type="scientific">Glycomyces tritici</name>
    <dbReference type="NCBI Taxonomy" id="2665176"/>
    <lineage>
        <taxon>Bacteria</taxon>
        <taxon>Bacillati</taxon>
        <taxon>Actinomycetota</taxon>
        <taxon>Actinomycetes</taxon>
        <taxon>Glycomycetales</taxon>
        <taxon>Glycomycetaceae</taxon>
        <taxon>Glycomyces</taxon>
    </lineage>
</organism>
<protein>
    <recommendedName>
        <fullName evidence="3">Helix-turn-helix domain-containing protein</fullName>
    </recommendedName>
</protein>
<evidence type="ECO:0000313" key="2">
    <source>
        <dbReference type="Proteomes" id="UP001171902"/>
    </source>
</evidence>
<sequence>MDLRTLSLAQEEILRKQVMAAVLRGGIADWAAAAHFEVSTKSIGAWRARWETGVHKGVYRK</sequence>
<proteinExistence type="predicted"/>
<reference evidence="1" key="1">
    <citation type="submission" date="2023-06" db="EMBL/GenBank/DDBJ databases">
        <title>Gycomyces niveus sp.nov., a novel actinomycete isolated from soil in Shouguang.</title>
        <authorList>
            <person name="Yang X."/>
            <person name="Zhao J."/>
        </authorList>
    </citation>
    <scope>NUCLEOTIDE SEQUENCE</scope>
    <source>
        <strain evidence="1">NEAU C2</strain>
    </source>
</reference>
<evidence type="ECO:0008006" key="3">
    <source>
        <dbReference type="Google" id="ProtNLM"/>
    </source>
</evidence>
<evidence type="ECO:0000313" key="1">
    <source>
        <dbReference type="EMBL" id="MDN3238100.1"/>
    </source>
</evidence>
<comment type="caution">
    <text evidence="1">The sequence shown here is derived from an EMBL/GenBank/DDBJ whole genome shotgun (WGS) entry which is preliminary data.</text>
</comment>
<keyword evidence="2" id="KW-1185">Reference proteome</keyword>
<gene>
    <name evidence="1" type="ORF">QWI33_00045</name>
</gene>
<dbReference type="RefSeq" id="WP_289953637.1">
    <property type="nucleotide sequence ID" value="NZ_JAUEMJ010000001.1"/>
</dbReference>